<proteinExistence type="predicted"/>
<dbReference type="SUPFAM" id="SSF57701">
    <property type="entry name" value="Zn2/Cys6 DNA-binding domain"/>
    <property type="match status" value="1"/>
</dbReference>
<dbReference type="GO" id="GO:0005634">
    <property type="term" value="C:nucleus"/>
    <property type="evidence" value="ECO:0007669"/>
    <property type="project" value="UniProtKB-SubCell"/>
</dbReference>
<organism evidence="7 8">
    <name type="scientific">Zopfia rhizophila CBS 207.26</name>
    <dbReference type="NCBI Taxonomy" id="1314779"/>
    <lineage>
        <taxon>Eukaryota</taxon>
        <taxon>Fungi</taxon>
        <taxon>Dikarya</taxon>
        <taxon>Ascomycota</taxon>
        <taxon>Pezizomycotina</taxon>
        <taxon>Dothideomycetes</taxon>
        <taxon>Dothideomycetes incertae sedis</taxon>
        <taxon>Zopfiaceae</taxon>
        <taxon>Zopfia</taxon>
    </lineage>
</organism>
<dbReference type="CDD" id="cd00067">
    <property type="entry name" value="GAL4"/>
    <property type="match status" value="1"/>
</dbReference>
<dbReference type="InterPro" id="IPR036864">
    <property type="entry name" value="Zn2-C6_fun-type_DNA-bd_sf"/>
</dbReference>
<protein>
    <recommendedName>
        <fullName evidence="6">Zn(2)-C6 fungal-type domain-containing protein</fullName>
    </recommendedName>
</protein>
<dbReference type="SMART" id="SM00066">
    <property type="entry name" value="GAL4"/>
    <property type="match status" value="1"/>
</dbReference>
<dbReference type="Gene3D" id="4.10.240.10">
    <property type="entry name" value="Zn(2)-C6 fungal-type DNA-binding domain"/>
    <property type="match status" value="1"/>
</dbReference>
<name>A0A6A6ET78_9PEZI</name>
<dbReference type="OrthoDB" id="3862662at2759"/>
<evidence type="ECO:0000256" key="3">
    <source>
        <dbReference type="ARBA" id="ARBA00023015"/>
    </source>
</evidence>
<dbReference type="Pfam" id="PF00172">
    <property type="entry name" value="Zn_clus"/>
    <property type="match status" value="1"/>
</dbReference>
<keyword evidence="8" id="KW-1185">Reference proteome</keyword>
<dbReference type="PROSITE" id="PS50048">
    <property type="entry name" value="ZN2_CY6_FUNGAL_2"/>
    <property type="match status" value="1"/>
</dbReference>
<comment type="subcellular location">
    <subcellularLocation>
        <location evidence="1">Nucleus</location>
    </subcellularLocation>
</comment>
<feature type="domain" description="Zn(2)-C6 fungal-type" evidence="6">
    <location>
        <begin position="14"/>
        <end position="44"/>
    </location>
</feature>
<dbReference type="AlphaFoldDB" id="A0A6A6ET78"/>
<dbReference type="InterPro" id="IPR001138">
    <property type="entry name" value="Zn2Cys6_DnaBD"/>
</dbReference>
<accession>A0A6A6ET78</accession>
<keyword evidence="2" id="KW-0479">Metal-binding</keyword>
<sequence>MPGSIPVALQSQNVCWSCRVRKQRCDKSLPSCSRCASKLLRCNYAWAESEPRTQHCQSPSPVTPTSLLVRRCPDCLDLSTYCARELLQAAGTDLDPCHLARLICEFFDTARITIKDIVDDYCATIHPWLPIIDQEQLRTRLGSWPQSGDAELATLIWALYLVTRRPCVNNGHSMRNLSYQTLGQIFMLRATAGATLELLQAGLLITYYACGHGLPRDAYMTLATCVTIARLMGFDFEDTNDPPGLDSQHSVCRWAIVLLDRTVALSSVNDPVPLALPLSPNSNAKCLASVLDSKGPYRSFDISSRVALLIGAALGYANDPRPIRLAGSTYGDTYNRMEILVRELIFTNKNGPDPYTFCESTALAVIAHLALQIVNPSGKNIGANPKEELLLRSTLRMVRDQFRASTHMVQEGNADSMPVVALCALSRAAAISVRLCENELLDEELHDLRFNLQRFGSRWTIGRIYLQYIDEITHVKNNIQRT</sequence>
<dbReference type="Proteomes" id="UP000800200">
    <property type="component" value="Unassembled WGS sequence"/>
</dbReference>
<keyword evidence="5" id="KW-0539">Nucleus</keyword>
<reference evidence="7" key="1">
    <citation type="journal article" date="2020" name="Stud. Mycol.">
        <title>101 Dothideomycetes genomes: a test case for predicting lifestyles and emergence of pathogens.</title>
        <authorList>
            <person name="Haridas S."/>
            <person name="Albert R."/>
            <person name="Binder M."/>
            <person name="Bloem J."/>
            <person name="Labutti K."/>
            <person name="Salamov A."/>
            <person name="Andreopoulos B."/>
            <person name="Baker S."/>
            <person name="Barry K."/>
            <person name="Bills G."/>
            <person name="Bluhm B."/>
            <person name="Cannon C."/>
            <person name="Castanera R."/>
            <person name="Culley D."/>
            <person name="Daum C."/>
            <person name="Ezra D."/>
            <person name="Gonzalez J."/>
            <person name="Henrissat B."/>
            <person name="Kuo A."/>
            <person name="Liang C."/>
            <person name="Lipzen A."/>
            <person name="Lutzoni F."/>
            <person name="Magnuson J."/>
            <person name="Mondo S."/>
            <person name="Nolan M."/>
            <person name="Ohm R."/>
            <person name="Pangilinan J."/>
            <person name="Park H.-J."/>
            <person name="Ramirez L."/>
            <person name="Alfaro M."/>
            <person name="Sun H."/>
            <person name="Tritt A."/>
            <person name="Yoshinaga Y."/>
            <person name="Zwiers L.-H."/>
            <person name="Turgeon B."/>
            <person name="Goodwin S."/>
            <person name="Spatafora J."/>
            <person name="Crous P."/>
            <person name="Grigoriev I."/>
        </authorList>
    </citation>
    <scope>NUCLEOTIDE SEQUENCE</scope>
    <source>
        <strain evidence="7">CBS 207.26</strain>
    </source>
</reference>
<evidence type="ECO:0000256" key="1">
    <source>
        <dbReference type="ARBA" id="ARBA00004123"/>
    </source>
</evidence>
<gene>
    <name evidence="7" type="ORF">K469DRAFT_650145</name>
</gene>
<dbReference type="GO" id="GO:0000981">
    <property type="term" value="F:DNA-binding transcription factor activity, RNA polymerase II-specific"/>
    <property type="evidence" value="ECO:0007669"/>
    <property type="project" value="InterPro"/>
</dbReference>
<keyword evidence="3" id="KW-0805">Transcription regulation</keyword>
<dbReference type="PROSITE" id="PS00463">
    <property type="entry name" value="ZN2_CY6_FUNGAL_1"/>
    <property type="match status" value="1"/>
</dbReference>
<evidence type="ECO:0000256" key="2">
    <source>
        <dbReference type="ARBA" id="ARBA00022723"/>
    </source>
</evidence>
<dbReference type="PANTHER" id="PTHR47338">
    <property type="entry name" value="ZN(II)2CYS6 TRANSCRIPTION FACTOR (EUROFUNG)-RELATED"/>
    <property type="match status" value="1"/>
</dbReference>
<dbReference type="CDD" id="cd12148">
    <property type="entry name" value="fungal_TF_MHR"/>
    <property type="match status" value="1"/>
</dbReference>
<keyword evidence="4" id="KW-0804">Transcription</keyword>
<dbReference type="EMBL" id="ML994611">
    <property type="protein sequence ID" value="KAF2194385.1"/>
    <property type="molecule type" value="Genomic_DNA"/>
</dbReference>
<evidence type="ECO:0000256" key="4">
    <source>
        <dbReference type="ARBA" id="ARBA00023163"/>
    </source>
</evidence>
<evidence type="ECO:0000313" key="7">
    <source>
        <dbReference type="EMBL" id="KAF2194385.1"/>
    </source>
</evidence>
<dbReference type="PANTHER" id="PTHR47338:SF20">
    <property type="entry name" value="ZN(II)2CYS6 TRANSCRIPTION FACTOR (EUROFUNG)"/>
    <property type="match status" value="1"/>
</dbReference>
<evidence type="ECO:0000259" key="6">
    <source>
        <dbReference type="PROSITE" id="PS50048"/>
    </source>
</evidence>
<dbReference type="InterPro" id="IPR050815">
    <property type="entry name" value="TF_fung"/>
</dbReference>
<dbReference type="GO" id="GO:0008270">
    <property type="term" value="F:zinc ion binding"/>
    <property type="evidence" value="ECO:0007669"/>
    <property type="project" value="InterPro"/>
</dbReference>
<evidence type="ECO:0000313" key="8">
    <source>
        <dbReference type="Proteomes" id="UP000800200"/>
    </source>
</evidence>
<evidence type="ECO:0000256" key="5">
    <source>
        <dbReference type="ARBA" id="ARBA00023242"/>
    </source>
</evidence>